<dbReference type="PANTHER" id="PTHR37692">
    <property type="entry name" value="HYPOTHETICAL MEMBRANE SPANNING PROTEIN"/>
    <property type="match status" value="1"/>
</dbReference>
<protein>
    <submittedName>
        <fullName evidence="2">Putative membrane protein</fullName>
    </submittedName>
</protein>
<keyword evidence="1" id="KW-0472">Membrane</keyword>
<dbReference type="PANTHER" id="PTHR37692:SF1">
    <property type="entry name" value="DUF420 DOMAIN-CONTAINING PROTEIN"/>
    <property type="match status" value="1"/>
</dbReference>
<reference evidence="3" key="1">
    <citation type="submission" date="2016-10" db="EMBL/GenBank/DDBJ databases">
        <authorList>
            <person name="Varghese N."/>
        </authorList>
    </citation>
    <scope>NUCLEOTIDE SEQUENCE [LARGE SCALE GENOMIC DNA]</scope>
    <source>
        <strain evidence="3">CGMCC 1.12284</strain>
    </source>
</reference>
<feature type="transmembrane region" description="Helical" evidence="1">
    <location>
        <begin position="17"/>
        <end position="39"/>
    </location>
</feature>
<proteinExistence type="predicted"/>
<accession>A0A1I0NCZ7</accession>
<dbReference type="InterPro" id="IPR007352">
    <property type="entry name" value="DUF420"/>
</dbReference>
<dbReference type="OrthoDB" id="213478at2157"/>
<dbReference type="STRING" id="1202768.SAMN05216285_1604"/>
<evidence type="ECO:0000256" key="1">
    <source>
        <dbReference type="SAM" id="Phobius"/>
    </source>
</evidence>
<dbReference type="eggNOG" id="arCOG02865">
    <property type="taxonomic scope" value="Archaea"/>
</dbReference>
<gene>
    <name evidence="2" type="ORF">SAMN05216285_1604</name>
</gene>
<feature type="transmembrane region" description="Helical" evidence="1">
    <location>
        <begin position="165"/>
        <end position="184"/>
    </location>
</feature>
<feature type="transmembrane region" description="Helical" evidence="1">
    <location>
        <begin position="85"/>
        <end position="104"/>
    </location>
</feature>
<dbReference type="Proteomes" id="UP000183275">
    <property type="component" value="Unassembled WGS sequence"/>
</dbReference>
<dbReference type="EMBL" id="FOIS01000002">
    <property type="protein sequence ID" value="SEV99275.1"/>
    <property type="molecule type" value="Genomic_DNA"/>
</dbReference>
<dbReference type="AlphaFoldDB" id="A0A1I0NCZ7"/>
<name>A0A1I0NCZ7_9EURY</name>
<keyword evidence="1" id="KW-1133">Transmembrane helix</keyword>
<keyword evidence="1" id="KW-0812">Transmembrane</keyword>
<sequence>MATADARRRLREWPKGVTILLTIVGYALVIGTFLLDIPIYPDLTQGQINLLTHAIAVINTAATILLICGWYWIRVGDVEKHRLSMIGAFALIMLFLVVYLVRVGGGGEKYFQGPDLVYYVYLLMLAIHILLSIVSVPVVLYALILGLTHTPAELRRTVHARVGRIAAAAWILSLVLGVVTYVLLNHVFSYEFAAIVAPLPGLV</sequence>
<evidence type="ECO:0000313" key="3">
    <source>
        <dbReference type="Proteomes" id="UP000183275"/>
    </source>
</evidence>
<evidence type="ECO:0000313" key="2">
    <source>
        <dbReference type="EMBL" id="SEV99275.1"/>
    </source>
</evidence>
<organism evidence="2 3">
    <name type="scientific">Natrinema salifodinae</name>
    <dbReference type="NCBI Taxonomy" id="1202768"/>
    <lineage>
        <taxon>Archaea</taxon>
        <taxon>Methanobacteriati</taxon>
        <taxon>Methanobacteriota</taxon>
        <taxon>Stenosarchaea group</taxon>
        <taxon>Halobacteria</taxon>
        <taxon>Halobacteriales</taxon>
        <taxon>Natrialbaceae</taxon>
        <taxon>Natrinema</taxon>
    </lineage>
</organism>
<dbReference type="RefSeq" id="WP_049988612.1">
    <property type="nucleotide sequence ID" value="NZ_FOIS01000002.1"/>
</dbReference>
<dbReference type="Pfam" id="PF04238">
    <property type="entry name" value="DUF420"/>
    <property type="match status" value="1"/>
</dbReference>
<keyword evidence="3" id="KW-1185">Reference proteome</keyword>
<feature type="transmembrane region" description="Helical" evidence="1">
    <location>
        <begin position="116"/>
        <end position="144"/>
    </location>
</feature>
<feature type="transmembrane region" description="Helical" evidence="1">
    <location>
        <begin position="51"/>
        <end position="73"/>
    </location>
</feature>